<dbReference type="PANTHER" id="PTHR48109:SF4">
    <property type="entry name" value="DIHYDROOROTATE DEHYDROGENASE (QUINONE), MITOCHONDRIAL"/>
    <property type="match status" value="1"/>
</dbReference>
<keyword evidence="4" id="KW-0285">Flavoprotein</keyword>
<feature type="domain" description="Dihydroorotate dehydrogenase catalytic" evidence="8">
    <location>
        <begin position="182"/>
        <end position="258"/>
    </location>
</feature>
<comment type="function">
    <text evidence="2">Catalyzes the conversion of dihydroorotate to orotate with quinone as electron acceptor.</text>
</comment>
<dbReference type="Pfam" id="PF01180">
    <property type="entry name" value="DHO_dh"/>
    <property type="match status" value="2"/>
</dbReference>
<keyword evidence="5" id="KW-0288">FMN</keyword>
<accession>V5SCM7</accession>
<dbReference type="UniPathway" id="UPA00070"/>
<dbReference type="RefSeq" id="WP_023786862.1">
    <property type="nucleotide sequence ID" value="NC_022997.1"/>
</dbReference>
<dbReference type="InterPro" id="IPR013785">
    <property type="entry name" value="Aldolase_TIM"/>
</dbReference>
<dbReference type="Proteomes" id="UP000018542">
    <property type="component" value="Chromosome"/>
</dbReference>
<evidence type="ECO:0000256" key="2">
    <source>
        <dbReference type="ARBA" id="ARBA00003125"/>
    </source>
</evidence>
<evidence type="ECO:0000313" key="9">
    <source>
        <dbReference type="EMBL" id="AHB48242.1"/>
    </source>
</evidence>
<dbReference type="PROSITE" id="PS00912">
    <property type="entry name" value="DHODEHASE_2"/>
    <property type="match status" value="1"/>
</dbReference>
<reference evidence="9 10" key="1">
    <citation type="journal article" date="2014" name="Genome Announc.">
        <title>Complete Genome Sequence of Hyphomicrobium nitrativorans Strain NL23, a Denitrifying Bacterium Isolated from Biofilm of a Methanol-Fed Denitrification System Treating Seawater at the Montreal Biodome.</title>
        <authorList>
            <person name="Martineau C."/>
            <person name="Villeneuve C."/>
            <person name="Mauffrey F."/>
            <person name="Villemur R."/>
        </authorList>
    </citation>
    <scope>NUCLEOTIDE SEQUENCE [LARGE SCALE GENOMIC DNA]</scope>
    <source>
        <strain evidence="9">NL23</strain>
    </source>
</reference>
<evidence type="ECO:0000256" key="6">
    <source>
        <dbReference type="ARBA" id="ARBA00022975"/>
    </source>
</evidence>
<dbReference type="InterPro" id="IPR012135">
    <property type="entry name" value="Dihydroorotate_DH_1_2"/>
</dbReference>
<name>V5SCM7_9HYPH</name>
<organism evidence="9 10">
    <name type="scientific">Hyphomicrobium nitrativorans NL23</name>
    <dbReference type="NCBI Taxonomy" id="1029756"/>
    <lineage>
        <taxon>Bacteria</taxon>
        <taxon>Pseudomonadati</taxon>
        <taxon>Pseudomonadota</taxon>
        <taxon>Alphaproteobacteria</taxon>
        <taxon>Hyphomicrobiales</taxon>
        <taxon>Hyphomicrobiaceae</taxon>
        <taxon>Hyphomicrobium</taxon>
    </lineage>
</organism>
<evidence type="ECO:0000256" key="3">
    <source>
        <dbReference type="ARBA" id="ARBA00004725"/>
    </source>
</evidence>
<dbReference type="PATRIC" id="fig|1029756.8.peg.1544"/>
<dbReference type="PIRSF" id="PIRSF000164">
    <property type="entry name" value="DHO_oxidase"/>
    <property type="match status" value="1"/>
</dbReference>
<dbReference type="GO" id="GO:0044205">
    <property type="term" value="P:'de novo' UMP biosynthetic process"/>
    <property type="evidence" value="ECO:0007669"/>
    <property type="project" value="UniProtKB-UniPathway"/>
</dbReference>
<proteinExistence type="predicted"/>
<dbReference type="SUPFAM" id="SSF51395">
    <property type="entry name" value="FMN-linked oxidoreductases"/>
    <property type="match status" value="1"/>
</dbReference>
<dbReference type="Gene3D" id="3.20.20.70">
    <property type="entry name" value="Aldolase class I"/>
    <property type="match status" value="3"/>
</dbReference>
<dbReference type="GO" id="GO:0006207">
    <property type="term" value="P:'de novo' pyrimidine nucleobase biosynthetic process"/>
    <property type="evidence" value="ECO:0007669"/>
    <property type="project" value="InterPro"/>
</dbReference>
<protein>
    <submittedName>
        <fullName evidence="9">Dihydroorotate oxidase</fullName>
    </submittedName>
</protein>
<dbReference type="HOGENOM" id="CLU_013640_2_1_5"/>
<comment type="cofactor">
    <cofactor evidence="1">
        <name>FMN</name>
        <dbReference type="ChEBI" id="CHEBI:58210"/>
    </cofactor>
</comment>
<comment type="pathway">
    <text evidence="3">Pyrimidine metabolism; UMP biosynthesis via de novo pathway.</text>
</comment>
<dbReference type="PANTHER" id="PTHR48109">
    <property type="entry name" value="DIHYDROOROTATE DEHYDROGENASE (QUINONE), MITOCHONDRIAL-RELATED"/>
    <property type="match status" value="1"/>
</dbReference>
<dbReference type="InterPro" id="IPR001295">
    <property type="entry name" value="Dihydroorotate_DH_CS"/>
</dbReference>
<dbReference type="STRING" id="1029756.W911_07370"/>
<dbReference type="InterPro" id="IPR050074">
    <property type="entry name" value="DHO_dehydrogenase"/>
</dbReference>
<keyword evidence="6" id="KW-0665">Pyrimidine biosynthesis</keyword>
<evidence type="ECO:0000259" key="8">
    <source>
        <dbReference type="Pfam" id="PF01180"/>
    </source>
</evidence>
<evidence type="ECO:0000256" key="7">
    <source>
        <dbReference type="ARBA" id="ARBA00023002"/>
    </source>
</evidence>
<sequence length="259" mass="27333">MTHSLREKVRLHLSPKPTAASAEGIAVTAMGLPFPNPLGLAAGFDRTGELLPSLLTRGFGHVEVGTITPLTGHAGALGRSARPMHVGINIGSDRPGLDERVIADYVSMLEWASKTGDYVVANLTASGLHRDGNTAGIETLVRRLAVTRGVCEAMCGRRVPLLLKIDAGDRHAPFPAVVMAARLHGLDGIVLVSDCVDRIRAVSEYLDGRAVISVGGVRTADDVRGRLAAGASLVQVHRAFADGGPARIRRILRDLAARI</sequence>
<feature type="domain" description="Dihydroorotate dehydrogenase catalytic" evidence="8">
    <location>
        <begin position="26"/>
        <end position="70"/>
    </location>
</feature>
<evidence type="ECO:0000256" key="4">
    <source>
        <dbReference type="ARBA" id="ARBA00022630"/>
    </source>
</evidence>
<dbReference type="EMBL" id="CP006912">
    <property type="protein sequence ID" value="AHB48242.1"/>
    <property type="molecule type" value="Genomic_DNA"/>
</dbReference>
<dbReference type="GO" id="GO:0005737">
    <property type="term" value="C:cytoplasm"/>
    <property type="evidence" value="ECO:0007669"/>
    <property type="project" value="InterPro"/>
</dbReference>
<dbReference type="KEGG" id="hni:W911_07370"/>
<evidence type="ECO:0000256" key="1">
    <source>
        <dbReference type="ARBA" id="ARBA00001917"/>
    </source>
</evidence>
<evidence type="ECO:0000313" key="10">
    <source>
        <dbReference type="Proteomes" id="UP000018542"/>
    </source>
</evidence>
<gene>
    <name evidence="9" type="ORF">W911_07370</name>
</gene>
<keyword evidence="7" id="KW-0560">Oxidoreductase</keyword>
<keyword evidence="10" id="KW-1185">Reference proteome</keyword>
<evidence type="ECO:0000256" key="5">
    <source>
        <dbReference type="ARBA" id="ARBA00022643"/>
    </source>
</evidence>
<dbReference type="InterPro" id="IPR005720">
    <property type="entry name" value="Dihydroorotate_DH_cat"/>
</dbReference>
<dbReference type="GO" id="GO:0004152">
    <property type="term" value="F:dihydroorotate dehydrogenase activity"/>
    <property type="evidence" value="ECO:0007669"/>
    <property type="project" value="InterPro"/>
</dbReference>
<dbReference type="AlphaFoldDB" id="V5SCM7"/>